<proteinExistence type="predicted"/>
<dbReference type="CDD" id="cd00531">
    <property type="entry name" value="NTF2_like"/>
    <property type="match status" value="1"/>
</dbReference>
<evidence type="ECO:0000313" key="3">
    <source>
        <dbReference type="Proteomes" id="UP000194139"/>
    </source>
</evidence>
<evidence type="ECO:0000259" key="1">
    <source>
        <dbReference type="Pfam" id="PF13577"/>
    </source>
</evidence>
<feature type="domain" description="SnoaL-like" evidence="1">
    <location>
        <begin position="11"/>
        <end position="130"/>
    </location>
</feature>
<dbReference type="RefSeq" id="WP_086071143.1">
    <property type="nucleotide sequence ID" value="NZ_CP021109.1"/>
</dbReference>
<evidence type="ECO:0000313" key="2">
    <source>
        <dbReference type="EMBL" id="ARP84793.1"/>
    </source>
</evidence>
<protein>
    <recommendedName>
        <fullName evidence="1">SnoaL-like domain-containing protein</fullName>
    </recommendedName>
</protein>
<dbReference type="Pfam" id="PF13577">
    <property type="entry name" value="SnoaL_4"/>
    <property type="match status" value="1"/>
</dbReference>
<dbReference type="AlphaFoldDB" id="A0A1W6YW23"/>
<dbReference type="Gene3D" id="3.10.450.50">
    <property type="match status" value="1"/>
</dbReference>
<organism evidence="2 3">
    <name type="scientific">Bordetella genomosp. 9</name>
    <dbReference type="NCBI Taxonomy" id="1416803"/>
    <lineage>
        <taxon>Bacteria</taxon>
        <taxon>Pseudomonadati</taxon>
        <taxon>Pseudomonadota</taxon>
        <taxon>Betaproteobacteria</taxon>
        <taxon>Burkholderiales</taxon>
        <taxon>Alcaligenaceae</taxon>
        <taxon>Bordetella</taxon>
    </lineage>
</organism>
<dbReference type="SUPFAM" id="SSF54427">
    <property type="entry name" value="NTF2-like"/>
    <property type="match status" value="1"/>
</dbReference>
<keyword evidence="3" id="KW-1185">Reference proteome</keyword>
<reference evidence="2 3" key="1">
    <citation type="submission" date="2017-05" db="EMBL/GenBank/DDBJ databases">
        <title>Complete and WGS of Bordetella genogroups.</title>
        <authorList>
            <person name="Spilker T."/>
            <person name="LiPuma J."/>
        </authorList>
    </citation>
    <scope>NUCLEOTIDE SEQUENCE [LARGE SCALE GENOMIC DNA]</scope>
    <source>
        <strain evidence="2 3">AU17164</strain>
    </source>
</reference>
<gene>
    <name evidence="2" type="ORF">CAL13_00045</name>
</gene>
<dbReference type="EMBL" id="CP021109">
    <property type="protein sequence ID" value="ARP84793.1"/>
    <property type="molecule type" value="Genomic_DNA"/>
</dbReference>
<dbReference type="Proteomes" id="UP000194139">
    <property type="component" value="Chromosome"/>
</dbReference>
<name>A0A1W6YW23_9BORD</name>
<dbReference type="InterPro" id="IPR032710">
    <property type="entry name" value="NTF2-like_dom_sf"/>
</dbReference>
<dbReference type="InterPro" id="IPR037401">
    <property type="entry name" value="SnoaL-like"/>
</dbReference>
<accession>A0A1W6YW23</accession>
<sequence length="141" mass="15565">MSDDTLGLCRNQVLGFFRDLDDNDYASLVRRMTPDGVWHRQGKVLEGREAVLAALATRSPTMRIHHLICNLFADRADAAHCAMRAYMLVVRHDAGRTLAGPAPLTGIENIRTTHIELARADGGWLIAQMRNDEPSFAAVPG</sequence>